<dbReference type="EMBL" id="RQXV01000009">
    <property type="protein sequence ID" value="RRC97918.1"/>
    <property type="molecule type" value="Genomic_DNA"/>
</dbReference>
<reference evidence="3 4" key="1">
    <citation type="submission" date="2018-11" db="EMBL/GenBank/DDBJ databases">
        <title>The draft genome sequence of Amphritea balenae JAMM 1525T.</title>
        <authorList>
            <person name="Fang Z."/>
            <person name="Zhang Y."/>
            <person name="Han X."/>
        </authorList>
    </citation>
    <scope>NUCLEOTIDE SEQUENCE [LARGE SCALE GENOMIC DNA]</scope>
    <source>
        <strain evidence="3 4">JAMM 1525</strain>
    </source>
</reference>
<keyword evidence="1" id="KW-0732">Signal</keyword>
<evidence type="ECO:0000313" key="3">
    <source>
        <dbReference type="EMBL" id="RRC97918.1"/>
    </source>
</evidence>
<dbReference type="SUPFAM" id="SSF48452">
    <property type="entry name" value="TPR-like"/>
    <property type="match status" value="1"/>
</dbReference>
<proteinExistence type="predicted"/>
<dbReference type="AlphaFoldDB" id="A0A3P1SL94"/>
<keyword evidence="4" id="KW-1185">Reference proteome</keyword>
<gene>
    <name evidence="3" type="ORF">EHS89_15145</name>
</gene>
<dbReference type="Pfam" id="PF04575">
    <property type="entry name" value="SlipAM"/>
    <property type="match status" value="1"/>
</dbReference>
<dbReference type="InterPro" id="IPR007655">
    <property type="entry name" value="Slam_C"/>
</dbReference>
<feature type="signal peptide" evidence="1">
    <location>
        <begin position="1"/>
        <end position="23"/>
    </location>
</feature>
<evidence type="ECO:0000256" key="1">
    <source>
        <dbReference type="SAM" id="SignalP"/>
    </source>
</evidence>
<evidence type="ECO:0000259" key="2">
    <source>
        <dbReference type="Pfam" id="PF04575"/>
    </source>
</evidence>
<accession>A0A3P1SL94</accession>
<dbReference type="OrthoDB" id="6116449at2"/>
<protein>
    <submittedName>
        <fullName evidence="3">DUF560 domain-containing protein</fullName>
    </submittedName>
</protein>
<dbReference type="Gene3D" id="1.25.40.10">
    <property type="entry name" value="Tetratricopeptide repeat domain"/>
    <property type="match status" value="1"/>
</dbReference>
<sequence length="403" mass="46256">MLHSLKVALVIFFYLSSFTLAHSANSTNNTSGLLPEKQTQNLFNLAMLALQKGQYKAAEEILSHISLYDSSPRIKLELARIQFLLGNYKDSQYLFEELLIAKQLPWPVQQNVNKYLNEIDLALGFYKFNLAWTSETNPRNFTSSKEVELVFGEVGVIEPSDNKTIYGIQYSLNTGKALTEIRRTVGFANFTYKDYPNKTFDRITSDLGIYHNMQSWQGVRIRTGLESAFISGQHLYRYPYISTVYYPNPNHQFNSNYELKLGYIDISESSYHDAYTVSLEANFSKKSGSNSIIESNVKLELNLAEEQPYSYSGTLFGLGYGHNFDLFQVKATTSVLHRRYKEDDPLFIGRREDNRYKAGITLVPNRFRLFDVTPVIGVIAEKNNSSLDFYSYDKVSFVFKLQN</sequence>
<feature type="domain" description="Surface lipoprotein assembly modifier C-terminal" evidence="2">
    <location>
        <begin position="246"/>
        <end position="401"/>
    </location>
</feature>
<evidence type="ECO:0000313" key="4">
    <source>
        <dbReference type="Proteomes" id="UP000267535"/>
    </source>
</evidence>
<name>A0A3P1SL94_9GAMM</name>
<dbReference type="Proteomes" id="UP000267535">
    <property type="component" value="Unassembled WGS sequence"/>
</dbReference>
<comment type="caution">
    <text evidence="3">The sequence shown here is derived from an EMBL/GenBank/DDBJ whole genome shotgun (WGS) entry which is preliminary data.</text>
</comment>
<organism evidence="3 4">
    <name type="scientific">Amphritea balenae</name>
    <dbReference type="NCBI Taxonomy" id="452629"/>
    <lineage>
        <taxon>Bacteria</taxon>
        <taxon>Pseudomonadati</taxon>
        <taxon>Pseudomonadota</taxon>
        <taxon>Gammaproteobacteria</taxon>
        <taxon>Oceanospirillales</taxon>
        <taxon>Oceanospirillaceae</taxon>
        <taxon>Amphritea</taxon>
    </lineage>
</organism>
<dbReference type="InterPro" id="IPR011990">
    <property type="entry name" value="TPR-like_helical_dom_sf"/>
</dbReference>
<feature type="chain" id="PRO_5017984730" evidence="1">
    <location>
        <begin position="24"/>
        <end position="403"/>
    </location>
</feature>